<dbReference type="GO" id="GO:0017148">
    <property type="term" value="P:negative regulation of translation"/>
    <property type="evidence" value="ECO:0007669"/>
    <property type="project" value="UniProtKB-UniRule"/>
</dbReference>
<evidence type="ECO:0000313" key="7">
    <source>
        <dbReference type="Proteomes" id="UP000327458"/>
    </source>
</evidence>
<evidence type="ECO:0000256" key="2">
    <source>
        <dbReference type="HAMAP-Rule" id="MF_01477"/>
    </source>
</evidence>
<dbReference type="EMBL" id="RXYK01000008">
    <property type="protein sequence ID" value="RTY37711.1"/>
    <property type="molecule type" value="Genomic_DNA"/>
</dbReference>
<dbReference type="Proteomes" id="UP000489351">
    <property type="component" value="Unassembled WGS sequence"/>
</dbReference>
<dbReference type="OMA" id="YNLEAFW"/>
<reference evidence="4 8" key="3">
    <citation type="submission" date="2019-11" db="EMBL/GenBank/DDBJ databases">
        <title>Green- and brown-colored morphotypes of Chlorobia in the stratified aquatic ecosystems of Kandalaksha Gulf (White Sea): A model for study of the accessory genome evolution.</title>
        <authorList>
            <person name="Grouzdev D.S."/>
        </authorList>
    </citation>
    <scope>NUCLEOTIDE SEQUENCE [LARGE SCALE GENOMIC DNA]</scope>
    <source>
        <strain evidence="4 8">ZM</strain>
    </source>
</reference>
<comment type="function">
    <text evidence="2">Functions as a ribosomal silencing factor. Interacts with ribosomal protein uL14 (rplN), blocking formation of intersubunit bridge B8. Prevents association of the 30S and 50S ribosomal subunits and the formation of functional ribosomes, thus repressing translation.</text>
</comment>
<comment type="subunit">
    <text evidence="2">Interacts with ribosomal protein uL14 (rplN).</text>
</comment>
<dbReference type="GO" id="GO:0090071">
    <property type="term" value="P:negative regulation of ribosome biogenesis"/>
    <property type="evidence" value="ECO:0007669"/>
    <property type="project" value="UniProtKB-UniRule"/>
</dbReference>
<evidence type="ECO:0000313" key="8">
    <source>
        <dbReference type="Proteomes" id="UP000489351"/>
    </source>
</evidence>
<dbReference type="NCBIfam" id="TIGR00090">
    <property type="entry name" value="rsfS_iojap_ybeB"/>
    <property type="match status" value="1"/>
</dbReference>
<evidence type="ECO:0000313" key="4">
    <source>
        <dbReference type="EMBL" id="MWV54188.1"/>
    </source>
</evidence>
<evidence type="ECO:0000313" key="5">
    <source>
        <dbReference type="EMBL" id="RTY37711.1"/>
    </source>
</evidence>
<accession>A0A432AV01</accession>
<gene>
    <name evidence="2 5" type="primary">rsfS</name>
    <name evidence="5" type="ORF">EKD02_06185</name>
    <name evidence="3" type="ORF">FP507_00915</name>
    <name evidence="4" type="ORF">GJ685_03805</name>
</gene>
<comment type="similarity">
    <text evidence="1 2">Belongs to the Iojap/RsfS family.</text>
</comment>
<sequence>MGGLKKNEKPAQPVVREVEDGELLARRAAELTLEKKCEDVKILDLRELTSVTDFFVIVTADSERKAKAAAEHVIEELRGEDERPLHVEGLDSMHWILLDYVNVVVHIFMPDERGFYDLESLWSDAPVVAVT</sequence>
<dbReference type="AlphaFoldDB" id="A0A432AV01"/>
<proteinExistence type="inferred from homology"/>
<comment type="subcellular location">
    <subcellularLocation>
        <location evidence="2">Cytoplasm</location>
    </subcellularLocation>
</comment>
<protein>
    <recommendedName>
        <fullName evidence="2">Ribosomal silencing factor RsfS</fullName>
    </recommendedName>
</protein>
<dbReference type="EMBL" id="VMRG01000001">
    <property type="protein sequence ID" value="KAA6231832.1"/>
    <property type="molecule type" value="Genomic_DNA"/>
</dbReference>
<dbReference type="Proteomes" id="UP000279908">
    <property type="component" value="Unassembled WGS sequence"/>
</dbReference>
<keyword evidence="2" id="KW-0810">Translation regulation</keyword>
<evidence type="ECO:0000313" key="3">
    <source>
        <dbReference type="EMBL" id="KAA6231832.1"/>
    </source>
</evidence>
<reference evidence="5 6" key="1">
    <citation type="submission" date="2018-12" db="EMBL/GenBank/DDBJ databases">
        <authorList>
            <person name="Lunina O.N."/>
            <person name="Grouzdev D.S."/>
            <person name="Gorlenko V.M."/>
            <person name="Savvichev A.S."/>
        </authorList>
    </citation>
    <scope>NUCLEOTIDE SEQUENCE [LARGE SCALE GENOMIC DNA]</scope>
    <source>
        <strain evidence="5 6">BrKhr-17</strain>
    </source>
</reference>
<dbReference type="GO" id="GO:0043023">
    <property type="term" value="F:ribosomal large subunit binding"/>
    <property type="evidence" value="ECO:0007669"/>
    <property type="project" value="TreeGrafter"/>
</dbReference>
<dbReference type="InterPro" id="IPR004394">
    <property type="entry name" value="Iojap/RsfS/C7orf30"/>
</dbReference>
<dbReference type="HAMAP" id="MF_01477">
    <property type="entry name" value="Iojap_RsfS"/>
    <property type="match status" value="1"/>
</dbReference>
<dbReference type="EMBL" id="WUBZ01000008">
    <property type="protein sequence ID" value="MWV54188.1"/>
    <property type="molecule type" value="Genomic_DNA"/>
</dbReference>
<dbReference type="PANTHER" id="PTHR21043:SF0">
    <property type="entry name" value="MITOCHONDRIAL ASSEMBLY OF RIBOSOMAL LARGE SUBUNIT PROTEIN 1"/>
    <property type="match status" value="1"/>
</dbReference>
<dbReference type="PANTHER" id="PTHR21043">
    <property type="entry name" value="IOJAP SUPERFAMILY ORTHOLOG"/>
    <property type="match status" value="1"/>
</dbReference>
<dbReference type="Pfam" id="PF02410">
    <property type="entry name" value="RsfS"/>
    <property type="match status" value="1"/>
</dbReference>
<keyword evidence="2" id="KW-0963">Cytoplasm</keyword>
<dbReference type="GO" id="GO:0005737">
    <property type="term" value="C:cytoplasm"/>
    <property type="evidence" value="ECO:0007669"/>
    <property type="project" value="UniProtKB-SubCell"/>
</dbReference>
<dbReference type="RefSeq" id="WP_011889423.1">
    <property type="nucleotide sequence ID" value="NZ_CP041698.1"/>
</dbReference>
<keyword evidence="8" id="KW-1185">Reference proteome</keyword>
<evidence type="ECO:0000256" key="1">
    <source>
        <dbReference type="ARBA" id="ARBA00010574"/>
    </source>
</evidence>
<dbReference type="SUPFAM" id="SSF81301">
    <property type="entry name" value="Nucleotidyltransferase"/>
    <property type="match status" value="1"/>
</dbReference>
<dbReference type="Proteomes" id="UP000327458">
    <property type="component" value="Unassembled WGS sequence"/>
</dbReference>
<dbReference type="InterPro" id="IPR043519">
    <property type="entry name" value="NT_sf"/>
</dbReference>
<dbReference type="Gene3D" id="3.30.460.10">
    <property type="entry name" value="Beta Polymerase, domain 2"/>
    <property type="match status" value="1"/>
</dbReference>
<comment type="caution">
    <text evidence="5">The sequence shown here is derived from an EMBL/GenBank/DDBJ whole genome shotgun (WGS) entry which is preliminary data.</text>
</comment>
<evidence type="ECO:0000313" key="6">
    <source>
        <dbReference type="Proteomes" id="UP000279908"/>
    </source>
</evidence>
<organism evidence="5 6">
    <name type="scientific">Chlorobium phaeovibrioides</name>
    <dbReference type="NCBI Taxonomy" id="1094"/>
    <lineage>
        <taxon>Bacteria</taxon>
        <taxon>Pseudomonadati</taxon>
        <taxon>Chlorobiota</taxon>
        <taxon>Chlorobiia</taxon>
        <taxon>Chlorobiales</taxon>
        <taxon>Chlorobiaceae</taxon>
        <taxon>Chlorobium/Pelodictyon group</taxon>
        <taxon>Chlorobium</taxon>
    </lineage>
</organism>
<reference evidence="3 7" key="2">
    <citation type="submission" date="2019-07" db="EMBL/GenBank/DDBJ databases">
        <title>Draft genome Sequence of Chlorobium phaeovibrioides sp. strain PhvTcv-s14, from the Phylum Chlorobi.</title>
        <authorList>
            <person name="Babenko V."/>
            <person name="Boldyreva D."/>
            <person name="Kanygina A."/>
            <person name="Selezneva O."/>
            <person name="Akopiyan T."/>
            <person name="Lunina O."/>
        </authorList>
    </citation>
    <scope>NUCLEOTIDE SEQUENCE [LARGE SCALE GENOMIC DNA]</scope>
    <source>
        <strain evidence="3 7">GrTcv12</strain>
    </source>
</reference>
<dbReference type="GO" id="GO:0042256">
    <property type="term" value="P:cytosolic ribosome assembly"/>
    <property type="evidence" value="ECO:0007669"/>
    <property type="project" value="UniProtKB-UniRule"/>
</dbReference>
<keyword evidence="2" id="KW-0678">Repressor</keyword>
<name>A0A432AV01_CHLPH</name>